<comment type="similarity">
    <text evidence="1">Belongs to the peptidase S33 family.</text>
</comment>
<sequence length="449" mass="49555">MPAAISWHSSAVLALCCSAALASPLVEARNSPDVILTASELGLPFEASFSTAITPFNISVNESFIEMTTLKASLTRFVDDTPGQAEFTDGPPKRIVQDVASFWASEYSWRDVEADINAKFKQYTTIVTVPDKFGDTPIPLHFVHHPSPRQDAIPLLFIHGWPGSFLEVEPLIDSLTHPPNSSVPAFHVVAPSLPGYAFSPSPLKAGLGARVMGGAFNQLMQKLGYATYVTQGGDFGAIIGRVMAADLPDAVVGLHSYFWVMNAAQGDLERYIAGTVTEEEKAFIETNQRFNHRLWPTFGTLSSMRPRKLSVALADSPLGLAMWIYDLLAPVTYKSDEVWVPERIVTWTMMQWIPGVYATLAIAENLADEGFLSVAGFDIHTYVTQPVAISDFPLDIWHGLPLEWAQRRGNVKLRMTHDIGGHFPTLDVPELVLQDTWTFFGDEELFSRQ</sequence>
<evidence type="ECO:0000313" key="6">
    <source>
        <dbReference type="EMBL" id="KAH7303284.1"/>
    </source>
</evidence>
<gene>
    <name evidence="6" type="ORF">B0I35DRAFT_465746</name>
</gene>
<dbReference type="InterPro" id="IPR029058">
    <property type="entry name" value="AB_hydrolase_fold"/>
</dbReference>
<evidence type="ECO:0000256" key="2">
    <source>
        <dbReference type="ARBA" id="ARBA00022797"/>
    </source>
</evidence>
<dbReference type="SUPFAM" id="SSF53474">
    <property type="entry name" value="alpha/beta-Hydrolases"/>
    <property type="match status" value="1"/>
</dbReference>
<dbReference type="PRINTS" id="PR00412">
    <property type="entry name" value="EPOXHYDRLASE"/>
</dbReference>
<reference evidence="6" key="1">
    <citation type="journal article" date="2021" name="Nat. Commun.">
        <title>Genetic determinants of endophytism in the Arabidopsis root mycobiome.</title>
        <authorList>
            <person name="Mesny F."/>
            <person name="Miyauchi S."/>
            <person name="Thiergart T."/>
            <person name="Pickel B."/>
            <person name="Atanasova L."/>
            <person name="Karlsson M."/>
            <person name="Huettel B."/>
            <person name="Barry K.W."/>
            <person name="Haridas S."/>
            <person name="Chen C."/>
            <person name="Bauer D."/>
            <person name="Andreopoulos W."/>
            <person name="Pangilinan J."/>
            <person name="LaButti K."/>
            <person name="Riley R."/>
            <person name="Lipzen A."/>
            <person name="Clum A."/>
            <person name="Drula E."/>
            <person name="Henrissat B."/>
            <person name="Kohler A."/>
            <person name="Grigoriev I.V."/>
            <person name="Martin F.M."/>
            <person name="Hacquard S."/>
        </authorList>
    </citation>
    <scope>NUCLEOTIDE SEQUENCE</scope>
    <source>
        <strain evidence="6">MPI-CAGE-CH-0235</strain>
    </source>
</reference>
<dbReference type="AlphaFoldDB" id="A0A8K0WJT2"/>
<feature type="domain" description="Epoxide hydrolase N-terminal" evidence="5">
    <location>
        <begin position="53"/>
        <end position="168"/>
    </location>
</feature>
<evidence type="ECO:0000259" key="5">
    <source>
        <dbReference type="Pfam" id="PF06441"/>
    </source>
</evidence>
<dbReference type="InterPro" id="IPR016292">
    <property type="entry name" value="Epoxide_hydrolase"/>
</dbReference>
<evidence type="ECO:0000313" key="7">
    <source>
        <dbReference type="Proteomes" id="UP000813444"/>
    </source>
</evidence>
<dbReference type="Proteomes" id="UP000813444">
    <property type="component" value="Unassembled WGS sequence"/>
</dbReference>
<dbReference type="PANTHER" id="PTHR21661:SF35">
    <property type="entry name" value="EPOXIDE HYDROLASE"/>
    <property type="match status" value="1"/>
</dbReference>
<dbReference type="InterPro" id="IPR010497">
    <property type="entry name" value="Epoxide_hydro_N"/>
</dbReference>
<evidence type="ECO:0000256" key="4">
    <source>
        <dbReference type="SAM" id="SignalP"/>
    </source>
</evidence>
<feature type="chain" id="PRO_5035465437" evidence="4">
    <location>
        <begin position="23"/>
        <end position="449"/>
    </location>
</feature>
<dbReference type="Pfam" id="PF06441">
    <property type="entry name" value="EHN"/>
    <property type="match status" value="1"/>
</dbReference>
<evidence type="ECO:0000256" key="3">
    <source>
        <dbReference type="ARBA" id="ARBA00022801"/>
    </source>
</evidence>
<dbReference type="EMBL" id="JAGPNK010000036">
    <property type="protein sequence ID" value="KAH7303284.1"/>
    <property type="molecule type" value="Genomic_DNA"/>
</dbReference>
<keyword evidence="2" id="KW-0058">Aromatic hydrocarbons catabolism</keyword>
<keyword evidence="7" id="KW-1185">Reference proteome</keyword>
<feature type="signal peptide" evidence="4">
    <location>
        <begin position="1"/>
        <end position="22"/>
    </location>
</feature>
<comment type="caution">
    <text evidence="6">The sequence shown here is derived from an EMBL/GenBank/DDBJ whole genome shotgun (WGS) entry which is preliminary data.</text>
</comment>
<dbReference type="PANTHER" id="PTHR21661">
    <property type="entry name" value="EPOXIDE HYDROLASE 1-RELATED"/>
    <property type="match status" value="1"/>
</dbReference>
<dbReference type="PIRSF" id="PIRSF001112">
    <property type="entry name" value="Epoxide_hydrolase"/>
    <property type="match status" value="1"/>
</dbReference>
<dbReference type="InterPro" id="IPR000639">
    <property type="entry name" value="Epox_hydrolase-like"/>
</dbReference>
<dbReference type="GO" id="GO:0004301">
    <property type="term" value="F:epoxide hydrolase activity"/>
    <property type="evidence" value="ECO:0007669"/>
    <property type="project" value="TreeGrafter"/>
</dbReference>
<dbReference type="Gene3D" id="3.40.50.1820">
    <property type="entry name" value="alpha/beta hydrolase"/>
    <property type="match status" value="1"/>
</dbReference>
<keyword evidence="3 6" id="KW-0378">Hydrolase</keyword>
<protein>
    <submittedName>
        <fullName evidence="6">Alpha/Beta hydrolase protein</fullName>
    </submittedName>
</protein>
<proteinExistence type="inferred from homology"/>
<name>A0A8K0WJT2_9HYPO</name>
<organism evidence="6 7">
    <name type="scientific">Stachybotrys elegans</name>
    <dbReference type="NCBI Taxonomy" id="80388"/>
    <lineage>
        <taxon>Eukaryota</taxon>
        <taxon>Fungi</taxon>
        <taxon>Dikarya</taxon>
        <taxon>Ascomycota</taxon>
        <taxon>Pezizomycotina</taxon>
        <taxon>Sordariomycetes</taxon>
        <taxon>Hypocreomycetidae</taxon>
        <taxon>Hypocreales</taxon>
        <taxon>Stachybotryaceae</taxon>
        <taxon>Stachybotrys</taxon>
    </lineage>
</organism>
<accession>A0A8K0WJT2</accession>
<dbReference type="GO" id="GO:0097176">
    <property type="term" value="P:epoxide metabolic process"/>
    <property type="evidence" value="ECO:0007669"/>
    <property type="project" value="TreeGrafter"/>
</dbReference>
<evidence type="ECO:0000256" key="1">
    <source>
        <dbReference type="ARBA" id="ARBA00010088"/>
    </source>
</evidence>
<dbReference type="OrthoDB" id="6431331at2759"/>
<keyword evidence="4" id="KW-0732">Signal</keyword>